<keyword evidence="3" id="KW-1185">Reference proteome</keyword>
<reference evidence="3" key="1">
    <citation type="journal article" date="2019" name="Int. J. Syst. Evol. Microbiol.">
        <title>The Global Catalogue of Microorganisms (GCM) 10K type strain sequencing project: providing services to taxonomists for standard genome sequencing and annotation.</title>
        <authorList>
            <consortium name="The Broad Institute Genomics Platform"/>
            <consortium name="The Broad Institute Genome Sequencing Center for Infectious Disease"/>
            <person name="Wu L."/>
            <person name="Ma J."/>
        </authorList>
    </citation>
    <scope>NUCLEOTIDE SEQUENCE [LARGE SCALE GENOMIC DNA]</scope>
    <source>
        <strain evidence="3">JCM 19125</strain>
    </source>
</reference>
<feature type="region of interest" description="Disordered" evidence="1">
    <location>
        <begin position="1"/>
        <end position="29"/>
    </location>
</feature>
<sequence length="58" mass="6706">MTDNTPKKKATAAPKKPRRQLLPNGEEQLFMPDWLMQGTFNAVRIEEQPEPSPKRKTK</sequence>
<dbReference type="Proteomes" id="UP001501521">
    <property type="component" value="Unassembled WGS sequence"/>
</dbReference>
<protein>
    <submittedName>
        <fullName evidence="2">Uncharacterized protein</fullName>
    </submittedName>
</protein>
<feature type="compositionally biased region" description="Basic residues" evidence="1">
    <location>
        <begin position="7"/>
        <end position="19"/>
    </location>
</feature>
<dbReference type="RefSeq" id="WP_345584570.1">
    <property type="nucleotide sequence ID" value="NZ_BAABLV010000066.1"/>
</dbReference>
<comment type="caution">
    <text evidence="2">The sequence shown here is derived from an EMBL/GenBank/DDBJ whole genome shotgun (WGS) entry which is preliminary data.</text>
</comment>
<proteinExistence type="predicted"/>
<evidence type="ECO:0000256" key="1">
    <source>
        <dbReference type="SAM" id="MobiDB-lite"/>
    </source>
</evidence>
<name>A0ABP9FRJ2_9ACTN</name>
<organism evidence="2 3">
    <name type="scientific">Tessaracoccus lubricantis</name>
    <dbReference type="NCBI Taxonomy" id="545543"/>
    <lineage>
        <taxon>Bacteria</taxon>
        <taxon>Bacillati</taxon>
        <taxon>Actinomycetota</taxon>
        <taxon>Actinomycetes</taxon>
        <taxon>Propionibacteriales</taxon>
        <taxon>Propionibacteriaceae</taxon>
        <taxon>Tessaracoccus</taxon>
    </lineage>
</organism>
<evidence type="ECO:0000313" key="3">
    <source>
        <dbReference type="Proteomes" id="UP001501521"/>
    </source>
</evidence>
<accession>A0ABP9FRJ2</accession>
<evidence type="ECO:0000313" key="2">
    <source>
        <dbReference type="EMBL" id="GAA4909766.1"/>
    </source>
</evidence>
<gene>
    <name evidence="2" type="ORF">GCM10025789_31310</name>
</gene>
<dbReference type="EMBL" id="BAABLV010000066">
    <property type="protein sequence ID" value="GAA4909766.1"/>
    <property type="molecule type" value="Genomic_DNA"/>
</dbReference>